<feature type="modified residue" description="N6-carboxylysine" evidence="5">
    <location>
        <position position="150"/>
    </location>
</feature>
<comment type="cofactor">
    <cofactor evidence="1">
        <name>Zn(2+)</name>
        <dbReference type="ChEBI" id="CHEBI:29105"/>
    </cofactor>
</comment>
<dbReference type="NCBIfam" id="TIGR02033">
    <property type="entry name" value="D-hydantoinase"/>
    <property type="match status" value="1"/>
</dbReference>
<keyword evidence="4" id="KW-0378">Hydrolase</keyword>
<dbReference type="Proteomes" id="UP000198828">
    <property type="component" value="Unassembled WGS sequence"/>
</dbReference>
<dbReference type="InterPro" id="IPR050378">
    <property type="entry name" value="Metallo-dep_Hydrolases_sf"/>
</dbReference>
<dbReference type="InterPro" id="IPR032466">
    <property type="entry name" value="Metal_Hydrolase"/>
</dbReference>
<comment type="PTM">
    <text evidence="5">Carbamylation allows a single lysine to coordinate two divalent metal cations.</text>
</comment>
<dbReference type="GO" id="GO:0016812">
    <property type="term" value="F:hydrolase activity, acting on carbon-nitrogen (but not peptide) bonds, in cyclic amides"/>
    <property type="evidence" value="ECO:0007669"/>
    <property type="project" value="TreeGrafter"/>
</dbReference>
<evidence type="ECO:0000313" key="8">
    <source>
        <dbReference type="Proteomes" id="UP000198828"/>
    </source>
</evidence>
<feature type="domain" description="Amidohydrolase-related" evidence="6">
    <location>
        <begin position="49"/>
        <end position="432"/>
    </location>
</feature>
<evidence type="ECO:0000256" key="4">
    <source>
        <dbReference type="ARBA" id="ARBA00022801"/>
    </source>
</evidence>
<evidence type="ECO:0000259" key="6">
    <source>
        <dbReference type="Pfam" id="PF01979"/>
    </source>
</evidence>
<dbReference type="EMBL" id="FNNG01000002">
    <property type="protein sequence ID" value="SDW36250.1"/>
    <property type="molecule type" value="Genomic_DNA"/>
</dbReference>
<dbReference type="InterPro" id="IPR006680">
    <property type="entry name" value="Amidohydro-rel"/>
</dbReference>
<dbReference type="Pfam" id="PF01979">
    <property type="entry name" value="Amidohydro_1"/>
    <property type="match status" value="1"/>
</dbReference>
<keyword evidence="8" id="KW-1185">Reference proteome</keyword>
<protein>
    <submittedName>
        <fullName evidence="7">Dihydropyrimidinase</fullName>
    </submittedName>
</protein>
<proteinExistence type="inferred from homology"/>
<reference evidence="7 8" key="1">
    <citation type="submission" date="2016-10" db="EMBL/GenBank/DDBJ databases">
        <authorList>
            <person name="de Groot N.N."/>
        </authorList>
    </citation>
    <scope>NUCLEOTIDE SEQUENCE [LARGE SCALE GENOMIC DNA]</scope>
    <source>
        <strain evidence="7 8">DSM 23310</strain>
    </source>
</reference>
<keyword evidence="3" id="KW-0479">Metal-binding</keyword>
<evidence type="ECO:0000313" key="7">
    <source>
        <dbReference type="EMBL" id="SDW36250.1"/>
    </source>
</evidence>
<evidence type="ECO:0000256" key="2">
    <source>
        <dbReference type="ARBA" id="ARBA00008829"/>
    </source>
</evidence>
<evidence type="ECO:0000256" key="1">
    <source>
        <dbReference type="ARBA" id="ARBA00001947"/>
    </source>
</evidence>
<organism evidence="7 8">
    <name type="scientific">Tepidimicrobium xylanilyticum</name>
    <dbReference type="NCBI Taxonomy" id="1123352"/>
    <lineage>
        <taxon>Bacteria</taxon>
        <taxon>Bacillati</taxon>
        <taxon>Bacillota</taxon>
        <taxon>Tissierellia</taxon>
        <taxon>Tissierellales</taxon>
        <taxon>Tepidimicrobiaceae</taxon>
        <taxon>Tepidimicrobium</taxon>
    </lineage>
</organism>
<accession>A0A1H2SXD9</accession>
<dbReference type="PANTHER" id="PTHR11647">
    <property type="entry name" value="HYDRANTOINASE/DIHYDROPYRIMIDINASE FAMILY MEMBER"/>
    <property type="match status" value="1"/>
</dbReference>
<dbReference type="PANTHER" id="PTHR11647:SF1">
    <property type="entry name" value="COLLAPSIN RESPONSE MEDIATOR PROTEIN"/>
    <property type="match status" value="1"/>
</dbReference>
<dbReference type="GO" id="GO:0046872">
    <property type="term" value="F:metal ion binding"/>
    <property type="evidence" value="ECO:0007669"/>
    <property type="project" value="UniProtKB-KW"/>
</dbReference>
<gene>
    <name evidence="7" type="ORF">SAMN05660923_00574</name>
</gene>
<dbReference type="OrthoDB" id="9765462at2"/>
<dbReference type="Gene3D" id="3.20.20.140">
    <property type="entry name" value="Metal-dependent hydrolases"/>
    <property type="match status" value="1"/>
</dbReference>
<dbReference type="RefSeq" id="WP_093750695.1">
    <property type="nucleotide sequence ID" value="NZ_FNNG01000002.1"/>
</dbReference>
<dbReference type="Gene3D" id="2.30.40.10">
    <property type="entry name" value="Urease, subunit C, domain 1"/>
    <property type="match status" value="1"/>
</dbReference>
<dbReference type="GO" id="GO:0005829">
    <property type="term" value="C:cytosol"/>
    <property type="evidence" value="ECO:0007669"/>
    <property type="project" value="TreeGrafter"/>
</dbReference>
<dbReference type="SUPFAM" id="SSF51556">
    <property type="entry name" value="Metallo-dependent hydrolases"/>
    <property type="match status" value="1"/>
</dbReference>
<dbReference type="SUPFAM" id="SSF51338">
    <property type="entry name" value="Composite domain of metallo-dependent hydrolases"/>
    <property type="match status" value="1"/>
</dbReference>
<dbReference type="InterPro" id="IPR011059">
    <property type="entry name" value="Metal-dep_hydrolase_composite"/>
</dbReference>
<comment type="similarity">
    <text evidence="2">Belongs to the metallo-dependent hydrolases superfamily. Hydantoinase/dihydropyrimidinase family.</text>
</comment>
<dbReference type="InterPro" id="IPR011778">
    <property type="entry name" value="Hydantoinase/dihydroPyrase"/>
</dbReference>
<dbReference type="AlphaFoldDB" id="A0A1H2SXD9"/>
<dbReference type="FunFam" id="3.20.20.140:FF:000174">
    <property type="entry name" value="Dihydropyrimidinase-related protein 2"/>
    <property type="match status" value="1"/>
</dbReference>
<name>A0A1H2SXD9_9FIRM</name>
<sequence>MKTVIKNGTIINTEGSFIGDILIEDGKIESIGINIDIDNCSVIDAKNKLVLPGGIDVHTHMDLDLGKYRAIDDFYTGTVAAAFGGTTTIVDHIAFGPEGCSLNYMIDKYYELAEGKAVIDYSFHGVFQHVNEEVLKEMEKLVEEGISSFKIYMTYDNRLNDEDILKILIKAKELGAVIAVHAENHGAIQHLREYYGSLGKSKPIYHALSRPDSTEAEAINRMIYLSEIAGCPHLYFVHVSTKKGLDEIISARRRGVKNIYCETCTQYLTLTEERYEDDVDGLKYIMAPPLRKQEDIEALWEGIKSSQVDVIATDHCPFFLEEKMDGKSDFRTAPGGAPGVEERVEIVLSEGLKRGISIRTLVDKLMTRSAQIYGLYPRKGAVQVDSDADIIIIAKKDKIITIENRHSSADYTPYEGFKVDYVVEKVIQRGKVLVDNNKFIANKGDGMFLKRSNLCDL</sequence>
<evidence type="ECO:0000256" key="5">
    <source>
        <dbReference type="PIRSR" id="PIRSR611778-50"/>
    </source>
</evidence>
<evidence type="ECO:0000256" key="3">
    <source>
        <dbReference type="ARBA" id="ARBA00022723"/>
    </source>
</evidence>